<dbReference type="InterPro" id="IPR037682">
    <property type="entry name" value="TonB_C"/>
</dbReference>
<evidence type="ECO:0000256" key="7">
    <source>
        <dbReference type="ARBA" id="ARBA00022927"/>
    </source>
</evidence>
<reference evidence="13" key="1">
    <citation type="submission" date="2024-05" db="EMBL/GenBank/DDBJ databases">
        <title>Isolation and characterization of Sporomusa carbonis sp. nov., a carboxydotrophic hydrogenogen in the genus of Sporomusa isolated from a charcoal burning pile.</title>
        <authorList>
            <person name="Boeer T."/>
            <person name="Rosenbaum F."/>
            <person name="Eysell L."/>
            <person name="Mueller V."/>
            <person name="Daniel R."/>
            <person name="Poehlein A."/>
        </authorList>
    </citation>
    <scope>NUCLEOTIDE SEQUENCE [LARGE SCALE GENOMIC DNA]</scope>
    <source>
        <strain evidence="13">DSM 10669</strain>
    </source>
</reference>
<feature type="compositionally biased region" description="Pro residues" evidence="10">
    <location>
        <begin position="65"/>
        <end position="91"/>
    </location>
</feature>
<feature type="domain" description="TonB C-terminal" evidence="12">
    <location>
        <begin position="150"/>
        <end position="243"/>
    </location>
</feature>
<keyword evidence="9 11" id="KW-0472">Membrane</keyword>
<comment type="subcellular location">
    <subcellularLocation>
        <location evidence="1">Cell inner membrane</location>
        <topology evidence="1">Single-pass membrane protein</topology>
        <orientation evidence="1">Periplasmic side</orientation>
    </subcellularLocation>
</comment>
<feature type="region of interest" description="Disordered" evidence="10">
    <location>
        <begin position="131"/>
        <end position="168"/>
    </location>
</feature>
<keyword evidence="4" id="KW-1003">Cell membrane</keyword>
<organism evidence="13 14">
    <name type="scientific">Sporomusa silvacetica DSM 10669</name>
    <dbReference type="NCBI Taxonomy" id="1123289"/>
    <lineage>
        <taxon>Bacteria</taxon>
        <taxon>Bacillati</taxon>
        <taxon>Bacillota</taxon>
        <taxon>Negativicutes</taxon>
        <taxon>Selenomonadales</taxon>
        <taxon>Sporomusaceae</taxon>
        <taxon>Sporomusa</taxon>
    </lineage>
</organism>
<keyword evidence="8 11" id="KW-1133">Transmembrane helix</keyword>
<dbReference type="PANTHER" id="PTHR33446">
    <property type="entry name" value="PROTEIN TONB-RELATED"/>
    <property type="match status" value="1"/>
</dbReference>
<name>A0ABZ3IHE6_9FIRM</name>
<dbReference type="RefSeq" id="WP_094603224.1">
    <property type="nucleotide sequence ID" value="NZ_CP155573.1"/>
</dbReference>
<evidence type="ECO:0000313" key="13">
    <source>
        <dbReference type="EMBL" id="XFO65095.1"/>
    </source>
</evidence>
<protein>
    <recommendedName>
        <fullName evidence="12">TonB C-terminal domain-containing protein</fullName>
    </recommendedName>
</protein>
<feature type="compositionally biased region" description="Low complexity" evidence="10">
    <location>
        <begin position="54"/>
        <end position="64"/>
    </location>
</feature>
<keyword evidence="14" id="KW-1185">Reference proteome</keyword>
<comment type="similarity">
    <text evidence="2">Belongs to the TonB family.</text>
</comment>
<evidence type="ECO:0000256" key="8">
    <source>
        <dbReference type="ARBA" id="ARBA00022989"/>
    </source>
</evidence>
<dbReference type="SUPFAM" id="SSF74653">
    <property type="entry name" value="TolA/TonB C-terminal domain"/>
    <property type="match status" value="1"/>
</dbReference>
<dbReference type="PROSITE" id="PS52015">
    <property type="entry name" value="TONB_CTD"/>
    <property type="match status" value="1"/>
</dbReference>
<dbReference type="PANTHER" id="PTHR33446:SF2">
    <property type="entry name" value="PROTEIN TONB"/>
    <property type="match status" value="1"/>
</dbReference>
<evidence type="ECO:0000256" key="6">
    <source>
        <dbReference type="ARBA" id="ARBA00022692"/>
    </source>
</evidence>
<evidence type="ECO:0000256" key="10">
    <source>
        <dbReference type="SAM" id="MobiDB-lite"/>
    </source>
</evidence>
<sequence length="243" mass="25380">MYCVTEYPYFKTTGISLFLHGALLAALLVLRPFATEQPPVITAVEIVSVTEPEAPEPGAAISEASPPPAPPAMAQPTPQTPAPAQPLPPTVPDELSTTPTAQPVFAGSTTAASEPSAFAFAATGIPGGSGTVATATDSGTQVGSKGNGSGERTRGSSVYAPKPRYPQAARRDGWEGNVLLHIRVETDGSVTVLSVLEGGRSDIEESAVETVNQWRYSPDRDENGEPIVASKNIRIKFNLNDVE</sequence>
<evidence type="ECO:0000259" key="12">
    <source>
        <dbReference type="PROSITE" id="PS52015"/>
    </source>
</evidence>
<evidence type="ECO:0000256" key="5">
    <source>
        <dbReference type="ARBA" id="ARBA00022519"/>
    </source>
</evidence>
<keyword evidence="5" id="KW-0997">Cell inner membrane</keyword>
<gene>
    <name evidence="13" type="ORF">SPSIL_012040</name>
</gene>
<evidence type="ECO:0000256" key="9">
    <source>
        <dbReference type="ARBA" id="ARBA00023136"/>
    </source>
</evidence>
<accession>A0ABZ3IHE6</accession>
<keyword evidence="3" id="KW-0813">Transport</keyword>
<evidence type="ECO:0000256" key="4">
    <source>
        <dbReference type="ARBA" id="ARBA00022475"/>
    </source>
</evidence>
<evidence type="ECO:0000313" key="14">
    <source>
        <dbReference type="Proteomes" id="UP000216752"/>
    </source>
</evidence>
<dbReference type="Gene3D" id="3.30.1150.10">
    <property type="match status" value="1"/>
</dbReference>
<keyword evidence="7" id="KW-0653">Protein transport</keyword>
<evidence type="ECO:0000256" key="2">
    <source>
        <dbReference type="ARBA" id="ARBA00006555"/>
    </source>
</evidence>
<dbReference type="EMBL" id="CP155573">
    <property type="protein sequence ID" value="XFO65095.1"/>
    <property type="molecule type" value="Genomic_DNA"/>
</dbReference>
<proteinExistence type="inferred from homology"/>
<dbReference type="InterPro" id="IPR006260">
    <property type="entry name" value="TonB/TolA_C"/>
</dbReference>
<feature type="transmembrane region" description="Helical" evidence="11">
    <location>
        <begin position="12"/>
        <end position="30"/>
    </location>
</feature>
<dbReference type="Pfam" id="PF03544">
    <property type="entry name" value="TonB_C"/>
    <property type="match status" value="1"/>
</dbReference>
<dbReference type="NCBIfam" id="TIGR01352">
    <property type="entry name" value="tonB_Cterm"/>
    <property type="match status" value="1"/>
</dbReference>
<dbReference type="InterPro" id="IPR051045">
    <property type="entry name" value="TonB-dependent_transducer"/>
</dbReference>
<feature type="compositionally biased region" description="Polar residues" evidence="10">
    <location>
        <begin position="131"/>
        <end position="144"/>
    </location>
</feature>
<evidence type="ECO:0000256" key="3">
    <source>
        <dbReference type="ARBA" id="ARBA00022448"/>
    </source>
</evidence>
<evidence type="ECO:0000256" key="1">
    <source>
        <dbReference type="ARBA" id="ARBA00004383"/>
    </source>
</evidence>
<feature type="region of interest" description="Disordered" evidence="10">
    <location>
        <begin position="54"/>
        <end position="102"/>
    </location>
</feature>
<evidence type="ECO:0000256" key="11">
    <source>
        <dbReference type="SAM" id="Phobius"/>
    </source>
</evidence>
<dbReference type="Proteomes" id="UP000216752">
    <property type="component" value="Chromosome"/>
</dbReference>
<keyword evidence="6 11" id="KW-0812">Transmembrane</keyword>